<evidence type="ECO:0000259" key="8">
    <source>
        <dbReference type="PROSITE" id="PS51351"/>
    </source>
</evidence>
<keyword evidence="9" id="KW-0648">Protein biosynthesis</keyword>
<evidence type="ECO:0000256" key="1">
    <source>
        <dbReference type="ARBA" id="ARBA00004123"/>
    </source>
</evidence>
<keyword evidence="10" id="KW-1185">Reference proteome</keyword>
<accession>E9E0V9</accession>
<comment type="function">
    <text evidence="6">Recruits TFIIH to the initiation complex and stimulates the RNA polymerase II C-terminal domain kinase and DNA-dependent ATPase activities of TFIIH. Both TFIIH and TFIIE are required for promoter clearance by RNA polymerase.</text>
</comment>
<dbReference type="GO" id="GO:0006367">
    <property type="term" value="P:transcription initiation at RNA polymerase II promoter"/>
    <property type="evidence" value="ECO:0007669"/>
    <property type="project" value="InterPro"/>
</dbReference>
<dbReference type="OrthoDB" id="5323195at2759"/>
<dbReference type="HOGENOM" id="CLU_056580_0_0_1"/>
<dbReference type="FunCoup" id="E9E0V9">
    <property type="interactions" value="463"/>
</dbReference>
<dbReference type="PROSITE" id="PS51351">
    <property type="entry name" value="TFIIE_BETA_C"/>
    <property type="match status" value="1"/>
</dbReference>
<dbReference type="CDD" id="cd07977">
    <property type="entry name" value="TFIIE_beta_winged_helix"/>
    <property type="match status" value="1"/>
</dbReference>
<dbReference type="Pfam" id="PF18121">
    <property type="entry name" value="TFA2_Winged_2"/>
    <property type="match status" value="1"/>
</dbReference>
<evidence type="ECO:0000256" key="5">
    <source>
        <dbReference type="ARBA" id="ARBA00023242"/>
    </source>
</evidence>
<dbReference type="InterPro" id="IPR003166">
    <property type="entry name" value="TFIIE_bsu_DNA-bd"/>
</dbReference>
<evidence type="ECO:0000313" key="9">
    <source>
        <dbReference type="EMBL" id="EFY90513.1"/>
    </source>
</evidence>
<dbReference type="Pfam" id="PF22254">
    <property type="entry name" value="TFA2_E-tether"/>
    <property type="match status" value="1"/>
</dbReference>
<evidence type="ECO:0000256" key="4">
    <source>
        <dbReference type="ARBA" id="ARBA00023163"/>
    </source>
</evidence>
<keyword evidence="2" id="KW-0805">Transcription regulation</keyword>
<dbReference type="EMBL" id="GL698490">
    <property type="protein sequence ID" value="EFY90513.1"/>
    <property type="molecule type" value="Genomic_DNA"/>
</dbReference>
<dbReference type="Proteomes" id="UP000002499">
    <property type="component" value="Unassembled WGS sequence"/>
</dbReference>
<feature type="domain" description="TFIIE beta" evidence="8">
    <location>
        <begin position="159"/>
        <end position="244"/>
    </location>
</feature>
<dbReference type="GO" id="GO:0001097">
    <property type="term" value="F:TFIIH-class transcription factor complex binding"/>
    <property type="evidence" value="ECO:0007669"/>
    <property type="project" value="TreeGrafter"/>
</dbReference>
<evidence type="ECO:0000256" key="7">
    <source>
        <dbReference type="SAM" id="MobiDB-lite"/>
    </source>
</evidence>
<dbReference type="GO" id="GO:0003743">
    <property type="term" value="F:translation initiation factor activity"/>
    <property type="evidence" value="ECO:0007669"/>
    <property type="project" value="UniProtKB-KW"/>
</dbReference>
<feature type="compositionally biased region" description="Low complexity" evidence="7">
    <location>
        <begin position="122"/>
        <end position="142"/>
    </location>
</feature>
<dbReference type="InParanoid" id="E9E0V9"/>
<dbReference type="GO" id="GO:0005673">
    <property type="term" value="C:transcription factor TFIIE complex"/>
    <property type="evidence" value="ECO:0007669"/>
    <property type="project" value="InterPro"/>
</dbReference>
<dbReference type="GO" id="GO:0003677">
    <property type="term" value="F:DNA binding"/>
    <property type="evidence" value="ECO:0007669"/>
    <property type="project" value="UniProtKB-KW"/>
</dbReference>
<evidence type="ECO:0000256" key="3">
    <source>
        <dbReference type="ARBA" id="ARBA00023125"/>
    </source>
</evidence>
<comment type="subcellular location">
    <subcellularLocation>
        <location evidence="1">Nucleus</location>
    </subcellularLocation>
</comment>
<keyword evidence="3" id="KW-0238">DNA-binding</keyword>
<feature type="region of interest" description="Disordered" evidence="7">
    <location>
        <begin position="111"/>
        <end position="160"/>
    </location>
</feature>
<dbReference type="KEGG" id="maw:19247818"/>
<feature type="compositionally biased region" description="Polar residues" evidence="7">
    <location>
        <begin position="112"/>
        <end position="121"/>
    </location>
</feature>
<dbReference type="InterPro" id="IPR040501">
    <property type="entry name" value="TFA2_Winged_2"/>
</dbReference>
<evidence type="ECO:0000313" key="10">
    <source>
        <dbReference type="Proteomes" id="UP000002499"/>
    </source>
</evidence>
<dbReference type="PANTHER" id="PTHR12716">
    <property type="entry name" value="TRANSCRIPTION INITIATION FACTOR IIE, BETA SUBUNIT"/>
    <property type="match status" value="1"/>
</dbReference>
<keyword evidence="5" id="KW-0539">Nucleus</keyword>
<sequence>MCLRSNKVYKVSMVSETGKAADGPISVQSQLAASNLRLDFPSTAISEALPSSLFLPFTAPSSPSPDPHDLLSKRRHFSISRPFHSLPTMSSYLEKQSSAFRGTLASAAAKLSNPSSTSAGKATSLAPPSPSPSAASDSTTPTAKRKRDLAPEVPFSQPTLTGYGAEVKTQMAFAVEYLKKKGEPKSITDIIDHLSLRSFPEEHKRELTEGLRGHPRVEWKPDASLSEQTWKTGMYSYRPIILNVKDGTSLLAYLQRKTDASGVSVKDLKDGWPDCEETLASLEKQHKVLVVRTKKDNFPRYVWADDPSLHNAVQPEFQVMWHRVPIPSVEDMHRKLVNVGQKPTSEDPLKIQQAAGNKPKVQKKRASKRTGKATNVHMAHLLQDFSHIRR</sequence>
<evidence type="ECO:0000256" key="6">
    <source>
        <dbReference type="ARBA" id="ARBA00025581"/>
    </source>
</evidence>
<dbReference type="InterPro" id="IPR054600">
    <property type="entry name" value="TFA2_E-tether"/>
</dbReference>
<keyword evidence="4" id="KW-0804">Transcription</keyword>
<reference evidence="9 10" key="1">
    <citation type="journal article" date="2011" name="PLoS Genet.">
        <title>Genome sequencing and comparative transcriptomics of the model entomopathogenic fungi Metarhizium anisopliae and M. acridum.</title>
        <authorList>
            <person name="Gao Q."/>
            <person name="Jin K."/>
            <person name="Ying S.H."/>
            <person name="Zhang Y."/>
            <person name="Xiao G."/>
            <person name="Shang Y."/>
            <person name="Duan Z."/>
            <person name="Hu X."/>
            <person name="Xie X.Q."/>
            <person name="Zhou G."/>
            <person name="Peng G."/>
            <person name="Luo Z."/>
            <person name="Huang W."/>
            <person name="Wang B."/>
            <person name="Fang W."/>
            <person name="Wang S."/>
            <person name="Zhong Y."/>
            <person name="Ma L.J."/>
            <person name="St Leger R.J."/>
            <person name="Zhao G.P."/>
            <person name="Pei Y."/>
            <person name="Feng M.G."/>
            <person name="Xia Y."/>
            <person name="Wang C."/>
        </authorList>
    </citation>
    <scope>NUCLEOTIDE SEQUENCE [LARGE SCALE GENOMIC DNA]</scope>
    <source>
        <strain evidence="9 10">CQMa 102</strain>
    </source>
</reference>
<proteinExistence type="predicted"/>
<organism evidence="10">
    <name type="scientific">Metarhizium acridum (strain CQMa 102)</name>
    <dbReference type="NCBI Taxonomy" id="655827"/>
    <lineage>
        <taxon>Eukaryota</taxon>
        <taxon>Fungi</taxon>
        <taxon>Dikarya</taxon>
        <taxon>Ascomycota</taxon>
        <taxon>Pezizomycotina</taxon>
        <taxon>Sordariomycetes</taxon>
        <taxon>Hypocreomycetidae</taxon>
        <taxon>Hypocreales</taxon>
        <taxon>Clavicipitaceae</taxon>
        <taxon>Metarhizium</taxon>
    </lineage>
</organism>
<gene>
    <name evidence="9" type="ORF">MAC_03507</name>
</gene>
<dbReference type="OMA" id="ARRTEFT"/>
<name>E9E0V9_METAQ</name>
<dbReference type="eggNOG" id="KOG3095">
    <property type="taxonomic scope" value="Eukaryota"/>
</dbReference>
<dbReference type="AlphaFoldDB" id="E9E0V9"/>
<dbReference type="PANTHER" id="PTHR12716:SF8">
    <property type="entry name" value="TRANSCRIPTION INITIATION FACTOR IIE SUBUNIT BETA"/>
    <property type="match status" value="1"/>
</dbReference>
<keyword evidence="9" id="KW-0396">Initiation factor</keyword>
<evidence type="ECO:0000256" key="2">
    <source>
        <dbReference type="ARBA" id="ARBA00023015"/>
    </source>
</evidence>
<dbReference type="InterPro" id="IPR016656">
    <property type="entry name" value="TFIIE-bsu"/>
</dbReference>
<protein>
    <submittedName>
        <fullName evidence="9">Transcription initiation factor IIE subunit beta</fullName>
    </submittedName>
</protein>
<dbReference type="GeneID" id="19247818"/>
<dbReference type="Pfam" id="PF02186">
    <property type="entry name" value="TFIIE_beta"/>
    <property type="match status" value="1"/>
</dbReference>
<dbReference type="STRING" id="655827.E9E0V9"/>